<keyword evidence="2" id="KW-0238">DNA-binding</keyword>
<gene>
    <name evidence="5" type="ORF">EHLA_0979</name>
</gene>
<keyword evidence="6" id="KW-1185">Reference proteome</keyword>
<dbReference type="KEGG" id="ehl:EHLA_0979"/>
<protein>
    <submittedName>
        <fullName evidence="5">GntR bacterial regulatory protein HTH signature</fullName>
    </submittedName>
</protein>
<keyword evidence="3" id="KW-0804">Transcription</keyword>
<dbReference type="InterPro" id="IPR000524">
    <property type="entry name" value="Tscrpt_reg_HTH_GntR"/>
</dbReference>
<dbReference type="PANTHER" id="PTHR43537">
    <property type="entry name" value="TRANSCRIPTIONAL REGULATOR, GNTR FAMILY"/>
    <property type="match status" value="1"/>
</dbReference>
<proteinExistence type="predicted"/>
<dbReference type="InterPro" id="IPR008920">
    <property type="entry name" value="TF_FadR/GntR_C"/>
</dbReference>
<dbReference type="PRINTS" id="PR00035">
    <property type="entry name" value="HTHGNTR"/>
</dbReference>
<accession>A0A285PRE8</accession>
<dbReference type="SMART" id="SM00345">
    <property type="entry name" value="HTH_GNTR"/>
    <property type="match status" value="1"/>
</dbReference>
<dbReference type="EMBL" id="LT907978">
    <property type="protein sequence ID" value="SOB71716.1"/>
    <property type="molecule type" value="Genomic_DNA"/>
</dbReference>
<dbReference type="InterPro" id="IPR011711">
    <property type="entry name" value="GntR_C"/>
</dbReference>
<dbReference type="GO" id="GO:0003700">
    <property type="term" value="F:DNA-binding transcription factor activity"/>
    <property type="evidence" value="ECO:0007669"/>
    <property type="project" value="InterPro"/>
</dbReference>
<dbReference type="SUPFAM" id="SSF48008">
    <property type="entry name" value="GntR ligand-binding domain-like"/>
    <property type="match status" value="1"/>
</dbReference>
<dbReference type="AlphaFoldDB" id="A0A285PRE8"/>
<dbReference type="RefSeq" id="WP_096239526.1">
    <property type="nucleotide sequence ID" value="NZ_LT907978.1"/>
</dbReference>
<dbReference type="Gene3D" id="1.20.120.530">
    <property type="entry name" value="GntR ligand-binding domain-like"/>
    <property type="match status" value="1"/>
</dbReference>
<dbReference type="SUPFAM" id="SSF46785">
    <property type="entry name" value="Winged helix' DNA-binding domain"/>
    <property type="match status" value="1"/>
</dbReference>
<keyword evidence="1" id="KW-0805">Transcription regulation</keyword>
<feature type="domain" description="HTH gntR-type" evidence="4">
    <location>
        <begin position="15"/>
        <end position="83"/>
    </location>
</feature>
<evidence type="ECO:0000313" key="5">
    <source>
        <dbReference type="EMBL" id="SOB71716.1"/>
    </source>
</evidence>
<dbReference type="Pfam" id="PF07729">
    <property type="entry name" value="FCD"/>
    <property type="match status" value="1"/>
</dbReference>
<dbReference type="InterPro" id="IPR036388">
    <property type="entry name" value="WH-like_DNA-bd_sf"/>
</dbReference>
<name>A0A285PRE8_9FIRM</name>
<dbReference type="PROSITE" id="PS50949">
    <property type="entry name" value="HTH_GNTR"/>
    <property type="match status" value="1"/>
</dbReference>
<dbReference type="GO" id="GO:0003677">
    <property type="term" value="F:DNA binding"/>
    <property type="evidence" value="ECO:0007669"/>
    <property type="project" value="UniProtKB-KW"/>
</dbReference>
<dbReference type="Gene3D" id="1.10.10.10">
    <property type="entry name" value="Winged helix-like DNA-binding domain superfamily/Winged helix DNA-binding domain"/>
    <property type="match status" value="1"/>
</dbReference>
<evidence type="ECO:0000256" key="1">
    <source>
        <dbReference type="ARBA" id="ARBA00023015"/>
    </source>
</evidence>
<evidence type="ECO:0000256" key="2">
    <source>
        <dbReference type="ARBA" id="ARBA00023125"/>
    </source>
</evidence>
<dbReference type="CDD" id="cd07377">
    <property type="entry name" value="WHTH_GntR"/>
    <property type="match status" value="1"/>
</dbReference>
<evidence type="ECO:0000259" key="4">
    <source>
        <dbReference type="PROSITE" id="PS50949"/>
    </source>
</evidence>
<dbReference type="Pfam" id="PF00392">
    <property type="entry name" value="GntR"/>
    <property type="match status" value="1"/>
</dbReference>
<evidence type="ECO:0000313" key="6">
    <source>
        <dbReference type="Proteomes" id="UP000217549"/>
    </source>
</evidence>
<dbReference type="SMART" id="SM00895">
    <property type="entry name" value="FCD"/>
    <property type="match status" value="1"/>
</dbReference>
<dbReference type="STRING" id="39488.ERS852450_01655"/>
<evidence type="ECO:0000256" key="3">
    <source>
        <dbReference type="ARBA" id="ARBA00023163"/>
    </source>
</evidence>
<dbReference type="InterPro" id="IPR036390">
    <property type="entry name" value="WH_DNA-bd_sf"/>
</dbReference>
<dbReference type="Proteomes" id="UP000217549">
    <property type="component" value="Chromosome I"/>
</dbReference>
<sequence>MNEFTDFKTYKMKNKKTYQYVFDYFSEQILSGELKINDKILPEREIAEKLDVSRNSIREVMHMLEINGLLDCRQGSGNYIRCEPQGYMVQFMNMVMALHKIEYTEVYDIRMGYETVALRLAIKNATEEEIEQLHQILIKMDEVEDPKESGRLDMEFHNKLIAASHNRLIVLYSSMIAELMNRFISDFRVRIMADPRQAEALRRAHWNIYDSLVAKDFVAGSFAMQRHFDIVGEKLEYLQKQLDN</sequence>
<organism evidence="5 6">
    <name type="scientific">Anaerobutyricum hallii</name>
    <dbReference type="NCBI Taxonomy" id="39488"/>
    <lineage>
        <taxon>Bacteria</taxon>
        <taxon>Bacillati</taxon>
        <taxon>Bacillota</taxon>
        <taxon>Clostridia</taxon>
        <taxon>Lachnospirales</taxon>
        <taxon>Lachnospiraceae</taxon>
        <taxon>Anaerobutyricum</taxon>
    </lineage>
</organism>
<dbReference type="PANTHER" id="PTHR43537:SF5">
    <property type="entry name" value="UXU OPERON TRANSCRIPTIONAL REGULATOR"/>
    <property type="match status" value="1"/>
</dbReference>
<reference evidence="6" key="1">
    <citation type="submission" date="2017-09" db="EMBL/GenBank/DDBJ databases">
        <authorList>
            <person name="Shetty A S."/>
        </authorList>
    </citation>
    <scope>NUCLEOTIDE SEQUENCE [LARGE SCALE GENOMIC DNA]</scope>
</reference>